<dbReference type="Proteomes" id="UP001055879">
    <property type="component" value="Linkage Group LG01"/>
</dbReference>
<reference evidence="1 2" key="2">
    <citation type="journal article" date="2022" name="Mol. Ecol. Resour.">
        <title>The genomes of chicory, endive, great burdock and yacon provide insights into Asteraceae paleo-polyploidization history and plant inulin production.</title>
        <authorList>
            <person name="Fan W."/>
            <person name="Wang S."/>
            <person name="Wang H."/>
            <person name="Wang A."/>
            <person name="Jiang F."/>
            <person name="Liu H."/>
            <person name="Zhao H."/>
            <person name="Xu D."/>
            <person name="Zhang Y."/>
        </authorList>
    </citation>
    <scope>NUCLEOTIDE SEQUENCE [LARGE SCALE GENOMIC DNA]</scope>
    <source>
        <strain evidence="2">cv. Niubang</strain>
    </source>
</reference>
<gene>
    <name evidence="1" type="ORF">L6452_00362</name>
</gene>
<protein>
    <submittedName>
        <fullName evidence="1">Uncharacterized protein</fullName>
    </submittedName>
</protein>
<reference evidence="2" key="1">
    <citation type="journal article" date="2022" name="Mol. Ecol. Resour.">
        <title>The genomes of chicory, endive, great burdock and yacon provide insights into Asteraceae palaeo-polyploidization history and plant inulin production.</title>
        <authorList>
            <person name="Fan W."/>
            <person name="Wang S."/>
            <person name="Wang H."/>
            <person name="Wang A."/>
            <person name="Jiang F."/>
            <person name="Liu H."/>
            <person name="Zhao H."/>
            <person name="Xu D."/>
            <person name="Zhang Y."/>
        </authorList>
    </citation>
    <scope>NUCLEOTIDE SEQUENCE [LARGE SCALE GENOMIC DNA]</scope>
    <source>
        <strain evidence="2">cv. Niubang</strain>
    </source>
</reference>
<comment type="caution">
    <text evidence="1">The sequence shown here is derived from an EMBL/GenBank/DDBJ whole genome shotgun (WGS) entry which is preliminary data.</text>
</comment>
<keyword evidence="2" id="KW-1185">Reference proteome</keyword>
<sequence>MEKYMCQMKETLSWKMEGDVVVEEAEIDFGEIDFRRSLLEQCEMERQCNDSNTNTQSHNQPIGSSPVINSMNESNNNSQLIGSSPAINSVTQDETQDDVESGSKKRKERSGSSASHRVEFKKLVSNIASIANQHDDLGVTNFLEDDIEIGRIRPPIRRTPTTTHVIHHVVRQQQAAPPASYHRQVRVLRPAHIPSMKPAKYTSSGECENDECVICMEEFEEMERVRVVVGCQHFYCRNEWLEFQELLENNDIEIGRITRPPPTTTHVVRQQQAAPPASHHRQVRGVQRSAHIPSMTPAKYTSSGECENDECVICMEEFEEMETVRVVVGCQHLSMIVDALRREDTTGERKKVQTLDRSRPTTDPDLFQEPPTAPFVFNLLPFDIQTMLPLIPSSRSPSVLSVFQTNHRFNTQIVQSLDMMRSDPVLPRHLQPSCVQRSNFELLAATIVILSYFLTLTVQPLDQPRLTTDPDLFQEPPTALFVFYLFPFDIQTLLPLIPFSRSPSALSVFQSNHGPETR</sequence>
<evidence type="ECO:0000313" key="1">
    <source>
        <dbReference type="EMBL" id="KAI3769261.1"/>
    </source>
</evidence>
<evidence type="ECO:0000313" key="2">
    <source>
        <dbReference type="Proteomes" id="UP001055879"/>
    </source>
</evidence>
<proteinExistence type="predicted"/>
<accession>A0ACB9FEH6</accession>
<organism evidence="1 2">
    <name type="scientific">Arctium lappa</name>
    <name type="common">Greater burdock</name>
    <name type="synonym">Lappa major</name>
    <dbReference type="NCBI Taxonomy" id="4217"/>
    <lineage>
        <taxon>Eukaryota</taxon>
        <taxon>Viridiplantae</taxon>
        <taxon>Streptophyta</taxon>
        <taxon>Embryophyta</taxon>
        <taxon>Tracheophyta</taxon>
        <taxon>Spermatophyta</taxon>
        <taxon>Magnoliopsida</taxon>
        <taxon>eudicotyledons</taxon>
        <taxon>Gunneridae</taxon>
        <taxon>Pentapetalae</taxon>
        <taxon>asterids</taxon>
        <taxon>campanulids</taxon>
        <taxon>Asterales</taxon>
        <taxon>Asteraceae</taxon>
        <taxon>Carduoideae</taxon>
        <taxon>Cardueae</taxon>
        <taxon>Arctiinae</taxon>
        <taxon>Arctium</taxon>
    </lineage>
</organism>
<name>A0ACB9FEH6_ARCLA</name>
<dbReference type="EMBL" id="CM042047">
    <property type="protein sequence ID" value="KAI3769261.1"/>
    <property type="molecule type" value="Genomic_DNA"/>
</dbReference>